<dbReference type="GO" id="GO:0000226">
    <property type="term" value="P:microtubule cytoskeleton organization"/>
    <property type="evidence" value="ECO:0007669"/>
    <property type="project" value="TreeGrafter"/>
</dbReference>
<evidence type="ECO:0000256" key="3">
    <source>
        <dbReference type="ARBA" id="ARBA00022840"/>
    </source>
</evidence>
<protein>
    <submittedName>
        <fullName evidence="5">Uncharacterized protein</fullName>
    </submittedName>
</protein>
<evidence type="ECO:0000313" key="6">
    <source>
        <dbReference type="Proteomes" id="UP001195483"/>
    </source>
</evidence>
<dbReference type="SUPFAM" id="SSF56059">
    <property type="entry name" value="Glutathione synthetase ATP-binding domain-like"/>
    <property type="match status" value="1"/>
</dbReference>
<name>A0AAE0S1F4_9BIVA</name>
<organism evidence="5 6">
    <name type="scientific">Potamilus streckersoni</name>
    <dbReference type="NCBI Taxonomy" id="2493646"/>
    <lineage>
        <taxon>Eukaryota</taxon>
        <taxon>Metazoa</taxon>
        <taxon>Spiralia</taxon>
        <taxon>Lophotrochozoa</taxon>
        <taxon>Mollusca</taxon>
        <taxon>Bivalvia</taxon>
        <taxon>Autobranchia</taxon>
        <taxon>Heteroconchia</taxon>
        <taxon>Palaeoheterodonta</taxon>
        <taxon>Unionida</taxon>
        <taxon>Unionoidea</taxon>
        <taxon>Unionidae</taxon>
        <taxon>Ambleminae</taxon>
        <taxon>Lampsilini</taxon>
        <taxon>Potamilus</taxon>
    </lineage>
</organism>
<dbReference type="GO" id="GO:0070740">
    <property type="term" value="F:tubulin-glutamic acid ligase activity"/>
    <property type="evidence" value="ECO:0007669"/>
    <property type="project" value="TreeGrafter"/>
</dbReference>
<keyword evidence="6" id="KW-1185">Reference proteome</keyword>
<evidence type="ECO:0000313" key="5">
    <source>
        <dbReference type="EMBL" id="KAK3583611.1"/>
    </source>
</evidence>
<dbReference type="GO" id="GO:0015631">
    <property type="term" value="F:tubulin binding"/>
    <property type="evidence" value="ECO:0007669"/>
    <property type="project" value="TreeGrafter"/>
</dbReference>
<reference evidence="5" key="1">
    <citation type="journal article" date="2021" name="Genome Biol. Evol.">
        <title>A High-Quality Reference Genome for a Parasitic Bivalve with Doubly Uniparental Inheritance (Bivalvia: Unionida).</title>
        <authorList>
            <person name="Smith C.H."/>
        </authorList>
    </citation>
    <scope>NUCLEOTIDE SEQUENCE</scope>
    <source>
        <strain evidence="5">CHS0354</strain>
    </source>
</reference>
<dbReference type="Pfam" id="PF03133">
    <property type="entry name" value="TTL"/>
    <property type="match status" value="1"/>
</dbReference>
<comment type="caution">
    <text evidence="5">The sequence shown here is derived from an EMBL/GenBank/DDBJ whole genome shotgun (WGS) entry which is preliminary data.</text>
</comment>
<evidence type="ECO:0000256" key="4">
    <source>
        <dbReference type="SAM" id="MobiDB-lite"/>
    </source>
</evidence>
<feature type="compositionally biased region" description="Basic and acidic residues" evidence="4">
    <location>
        <begin position="497"/>
        <end position="521"/>
    </location>
</feature>
<dbReference type="AlphaFoldDB" id="A0AAE0S1F4"/>
<dbReference type="PROSITE" id="PS51221">
    <property type="entry name" value="TTL"/>
    <property type="match status" value="1"/>
</dbReference>
<dbReference type="GO" id="GO:0036064">
    <property type="term" value="C:ciliary basal body"/>
    <property type="evidence" value="ECO:0007669"/>
    <property type="project" value="TreeGrafter"/>
</dbReference>
<gene>
    <name evidence="5" type="ORF">CHS0354_039434</name>
</gene>
<dbReference type="InterPro" id="IPR004344">
    <property type="entry name" value="TTL/TTLL_fam"/>
</dbReference>
<proteinExistence type="predicted"/>
<keyword evidence="2" id="KW-0547">Nucleotide-binding</keyword>
<reference evidence="5" key="2">
    <citation type="journal article" date="2021" name="Genome Biol. Evol.">
        <title>Developing a high-quality reference genome for a parasitic bivalve with doubly uniparental inheritance (Bivalvia: Unionida).</title>
        <authorList>
            <person name="Smith C.H."/>
        </authorList>
    </citation>
    <scope>NUCLEOTIDE SEQUENCE</scope>
    <source>
        <strain evidence="5">CHS0354</strain>
        <tissue evidence="5">Mantle</tissue>
    </source>
</reference>
<dbReference type="PANTHER" id="PTHR12241">
    <property type="entry name" value="TUBULIN POLYGLUTAMYLASE"/>
    <property type="match status" value="1"/>
</dbReference>
<feature type="compositionally biased region" description="Acidic residues" evidence="4">
    <location>
        <begin position="522"/>
        <end position="553"/>
    </location>
</feature>
<dbReference type="GO" id="GO:0005524">
    <property type="term" value="F:ATP binding"/>
    <property type="evidence" value="ECO:0007669"/>
    <property type="project" value="UniProtKB-KW"/>
</dbReference>
<dbReference type="Proteomes" id="UP001195483">
    <property type="component" value="Unassembled WGS sequence"/>
</dbReference>
<dbReference type="EMBL" id="JAEAOA010002306">
    <property type="protein sequence ID" value="KAK3583611.1"/>
    <property type="molecule type" value="Genomic_DNA"/>
</dbReference>
<dbReference type="PANTHER" id="PTHR12241:SF154">
    <property type="entry name" value="TUBULIN POLYGLUTAMYLASE TTLL11"/>
    <property type="match status" value="1"/>
</dbReference>
<feature type="region of interest" description="Disordered" evidence="4">
    <location>
        <begin position="495"/>
        <end position="570"/>
    </location>
</feature>
<keyword evidence="3" id="KW-0067">ATP-binding</keyword>
<accession>A0AAE0S1F4</accession>
<evidence type="ECO:0000256" key="1">
    <source>
        <dbReference type="ARBA" id="ARBA00022598"/>
    </source>
</evidence>
<sequence>MSKAKGSKRHYWKGTDFRRELSYREKKVAEIKREKMRGYADYKPIPRYMLTVDTSFARGNQDVLKLVLKELGWKEFPYGRKNESCDIHWHAVNFEQNPDVIGGKVNKFPGMSWICSKINLFRVLDQMRDLYPTEFNFYPRTWYLPDQLHQFTCDMRIMMEKKKSRSTFIVKPDEGSQGEGIYLIRDPLEYICNTGRNHVAQEYLTDVFLIDKFKFDLRVYVVLTSLDPLQFYICGEGLARFSTIPYENPTNKNIHEVFMHLTNYSLNKKSSTFNKSEKEDEGSKRTLTSVMARLARMGCDTDRLWRTIERLVCKTVIAILPDLKIEYQTTLPPGKPGPSCFQILGFDILLLRNLQPMLLEINSGPSLRIDSEQEVSPGIVEYIPSPKDEEVKVALVRDALLLVAPQKKLRELERRRRKERDKREQVRKMLTMRKNMDEKEKKSEKQDRYLGYLRRDGMIHVPTNHPRSSIVIIRADESNEEKKLNRLDTFSQLTIRSDTKAEKDEPDEGKGGNRIEKIAEEPKEEEIDIKDQDEDMKERDDENVDEDKDETDDDSSKSSNDDERNEDDDNLKRKSCLKELYPDPYDEEFERLRLFERVADIFITCMGVRSTHRLGPTGFRTFSRKCHLNRKGVTNASIDILYIDMQRKWEHVNPERTTGLCFRGFLDACQEIAKRKFFDGTSKLKMMEDFIEYCESNLKADQRVQHQSLPQLKIRRYRQTDFHYVPPVVQSVEETVSELYQQKPAFRQPKSADDVNAFLKLRQNRTYVPRELRYFTKYKNE</sequence>
<reference evidence="5" key="3">
    <citation type="submission" date="2023-05" db="EMBL/GenBank/DDBJ databases">
        <authorList>
            <person name="Smith C.H."/>
        </authorList>
    </citation>
    <scope>NUCLEOTIDE SEQUENCE</scope>
    <source>
        <strain evidence="5">CHS0354</strain>
        <tissue evidence="5">Mantle</tissue>
    </source>
</reference>
<keyword evidence="1" id="KW-0436">Ligase</keyword>
<dbReference type="Gene3D" id="3.30.470.20">
    <property type="entry name" value="ATP-grasp fold, B domain"/>
    <property type="match status" value="1"/>
</dbReference>
<evidence type="ECO:0000256" key="2">
    <source>
        <dbReference type="ARBA" id="ARBA00022741"/>
    </source>
</evidence>